<sequence>MTTTLRFNAHNPMNYFMSWLWKIFLLSHVILLMTALISIQIHYVTANAMGGNVATSANSANNGREYVKFVIPFETKNMQKYETSPSIHAPIQGKAPTDFHAIILWYSLS</sequence>
<keyword evidence="3" id="KW-1185">Reference proteome</keyword>
<evidence type="ECO:0000313" key="3">
    <source>
        <dbReference type="Proteomes" id="UP000078200"/>
    </source>
</evidence>
<keyword evidence="1" id="KW-0472">Membrane</keyword>
<dbReference type="VEuPathDB" id="VectorBase:GAUT028321"/>
<evidence type="ECO:0000256" key="1">
    <source>
        <dbReference type="SAM" id="Phobius"/>
    </source>
</evidence>
<dbReference type="Proteomes" id="UP000078200">
    <property type="component" value="Unassembled WGS sequence"/>
</dbReference>
<feature type="transmembrane region" description="Helical" evidence="1">
    <location>
        <begin position="20"/>
        <end position="39"/>
    </location>
</feature>
<evidence type="ECO:0000313" key="2">
    <source>
        <dbReference type="EnsemblMetazoa" id="GAUT028321-PA"/>
    </source>
</evidence>
<proteinExistence type="predicted"/>
<protein>
    <submittedName>
        <fullName evidence="2">Uncharacterized protein</fullName>
    </submittedName>
</protein>
<keyword evidence="1" id="KW-1133">Transmembrane helix</keyword>
<reference evidence="2" key="1">
    <citation type="submission" date="2020-05" db="UniProtKB">
        <authorList>
            <consortium name="EnsemblMetazoa"/>
        </authorList>
    </citation>
    <scope>IDENTIFICATION</scope>
    <source>
        <strain evidence="2">TTRI</strain>
    </source>
</reference>
<name>A0A1A9V7F2_GLOAU</name>
<keyword evidence="1" id="KW-0812">Transmembrane</keyword>
<accession>A0A1A9V7F2</accession>
<organism evidence="2 3">
    <name type="scientific">Glossina austeni</name>
    <name type="common">Savannah tsetse fly</name>
    <dbReference type="NCBI Taxonomy" id="7395"/>
    <lineage>
        <taxon>Eukaryota</taxon>
        <taxon>Metazoa</taxon>
        <taxon>Ecdysozoa</taxon>
        <taxon>Arthropoda</taxon>
        <taxon>Hexapoda</taxon>
        <taxon>Insecta</taxon>
        <taxon>Pterygota</taxon>
        <taxon>Neoptera</taxon>
        <taxon>Endopterygota</taxon>
        <taxon>Diptera</taxon>
        <taxon>Brachycera</taxon>
        <taxon>Muscomorpha</taxon>
        <taxon>Hippoboscoidea</taxon>
        <taxon>Glossinidae</taxon>
        <taxon>Glossina</taxon>
    </lineage>
</organism>
<dbReference type="AlphaFoldDB" id="A0A1A9V7F2"/>
<dbReference type="EnsemblMetazoa" id="GAUT028321-RA">
    <property type="protein sequence ID" value="GAUT028321-PA"/>
    <property type="gene ID" value="GAUT028321"/>
</dbReference>